<dbReference type="EMBL" id="JACHJS010000001">
    <property type="protein sequence ID" value="MBB4964279.1"/>
    <property type="molecule type" value="Genomic_DNA"/>
</dbReference>
<dbReference type="AlphaFoldDB" id="A0A7W7WUI2"/>
<organism evidence="2 3">
    <name type="scientific">Saccharothrix violaceirubra</name>
    <dbReference type="NCBI Taxonomy" id="413306"/>
    <lineage>
        <taxon>Bacteria</taxon>
        <taxon>Bacillati</taxon>
        <taxon>Actinomycetota</taxon>
        <taxon>Actinomycetes</taxon>
        <taxon>Pseudonocardiales</taxon>
        <taxon>Pseudonocardiaceae</taxon>
        <taxon>Saccharothrix</taxon>
    </lineage>
</organism>
<dbReference type="Proteomes" id="UP000542674">
    <property type="component" value="Unassembled WGS sequence"/>
</dbReference>
<gene>
    <name evidence="2" type="ORF">F4559_001638</name>
</gene>
<sequence>MFQQTAVGVRYDPPGGLDDFTPRQREQWHVAVSGWFDEIIAFHEEHTLRPGDPCQYYNQAETTPPTPGLVQAIPWNALSNTLVRRNGHAKALELAERLYPLTDRIDGAGAYFTGEVWEKTYYRPHDEYCEFRVEHDAQGKIARVVFTSEPPEYWQALHGDTLPGSAPGSAARYDFDPNRDMLLDLYRRHVHPSVRLADLQAAEDLVDESSGEVIVARGAYNPWNRWNTTHGIMHLCQPANTLTAEIVLGADATVPRARGGRPIEHADALLCAAGYGGPMRNSDPTIGGSVNVLARQGFWITLRNPVGLYMNHLDLAGITHRDGRPVTADYFRVERGDARQHLIERAVFEIPPDAQRRTGEPETVGDLLIAGDPIRYGAQLAERITVALFGVANPGEFRTTPLPATHRGCQDRVNGMFLRVVPVTDECPDGTRPAFDYPGSADVAHLRPAPEPHKPHRHRA</sequence>
<accession>A0A7W7WUI2</accession>
<comment type="caution">
    <text evidence="2">The sequence shown here is derived from an EMBL/GenBank/DDBJ whole genome shotgun (WGS) entry which is preliminary data.</text>
</comment>
<protein>
    <submittedName>
        <fullName evidence="2">Uncharacterized protein</fullName>
    </submittedName>
</protein>
<feature type="region of interest" description="Disordered" evidence="1">
    <location>
        <begin position="438"/>
        <end position="460"/>
    </location>
</feature>
<evidence type="ECO:0000256" key="1">
    <source>
        <dbReference type="SAM" id="MobiDB-lite"/>
    </source>
</evidence>
<feature type="compositionally biased region" description="Basic and acidic residues" evidence="1">
    <location>
        <begin position="444"/>
        <end position="453"/>
    </location>
</feature>
<proteinExistence type="predicted"/>
<evidence type="ECO:0000313" key="3">
    <source>
        <dbReference type="Proteomes" id="UP000542674"/>
    </source>
</evidence>
<dbReference type="RefSeq" id="WP_184667186.1">
    <property type="nucleotide sequence ID" value="NZ_BAABAI010000027.1"/>
</dbReference>
<name>A0A7W7WUI2_9PSEU</name>
<reference evidence="2 3" key="1">
    <citation type="submission" date="2020-08" db="EMBL/GenBank/DDBJ databases">
        <title>Sequencing the genomes of 1000 actinobacteria strains.</title>
        <authorList>
            <person name="Klenk H.-P."/>
        </authorList>
    </citation>
    <scope>NUCLEOTIDE SEQUENCE [LARGE SCALE GENOMIC DNA]</scope>
    <source>
        <strain evidence="2 3">DSM 45084</strain>
    </source>
</reference>
<keyword evidence="3" id="KW-1185">Reference proteome</keyword>
<evidence type="ECO:0000313" key="2">
    <source>
        <dbReference type="EMBL" id="MBB4964279.1"/>
    </source>
</evidence>